<dbReference type="Proteomes" id="UP000319103">
    <property type="component" value="Unassembled WGS sequence"/>
</dbReference>
<accession>A0A540WDA8</accession>
<protein>
    <submittedName>
        <fullName evidence="1">Uncharacterized protein</fullName>
    </submittedName>
</protein>
<sequence length="71" mass="7962">MLQENEQVARVARVRQLAEVGDVAGLDRILYQLSFDIDGDWTFDGGQLIGLLREMPVSTRVLLLRSMTDGL</sequence>
<name>A0A540WDA8_9ACTN</name>
<dbReference type="EMBL" id="VIGB01000003">
    <property type="protein sequence ID" value="TQF07025.1"/>
    <property type="molecule type" value="Genomic_DNA"/>
</dbReference>
<dbReference type="AlphaFoldDB" id="A0A540WDA8"/>
<gene>
    <name evidence="1" type="ORF">E6W39_38635</name>
</gene>
<keyword evidence="2" id="KW-1185">Reference proteome</keyword>
<evidence type="ECO:0000313" key="2">
    <source>
        <dbReference type="Proteomes" id="UP000319103"/>
    </source>
</evidence>
<reference evidence="1 2" key="1">
    <citation type="submission" date="2019-06" db="EMBL/GenBank/DDBJ databases">
        <title>Description of Kitasatospora acidophila sp. nov. isolated from pine grove soil, and reclassification of Streptomyces novaecaesareae to Kitasatospora novaeceasareae comb. nov.</title>
        <authorList>
            <person name="Kim M.J."/>
        </authorList>
    </citation>
    <scope>NUCLEOTIDE SEQUENCE [LARGE SCALE GENOMIC DNA]</scope>
    <source>
        <strain evidence="1 2">MMS16-CNU292</strain>
    </source>
</reference>
<organism evidence="1 2">
    <name type="scientific">Kitasatospora acidiphila</name>
    <dbReference type="NCBI Taxonomy" id="2567942"/>
    <lineage>
        <taxon>Bacteria</taxon>
        <taxon>Bacillati</taxon>
        <taxon>Actinomycetota</taxon>
        <taxon>Actinomycetes</taxon>
        <taxon>Kitasatosporales</taxon>
        <taxon>Streptomycetaceae</taxon>
        <taxon>Kitasatospora</taxon>
    </lineage>
</organism>
<comment type="caution">
    <text evidence="1">The sequence shown here is derived from an EMBL/GenBank/DDBJ whole genome shotgun (WGS) entry which is preliminary data.</text>
</comment>
<evidence type="ECO:0000313" key="1">
    <source>
        <dbReference type="EMBL" id="TQF07025.1"/>
    </source>
</evidence>
<dbReference type="RefSeq" id="WP_141637430.1">
    <property type="nucleotide sequence ID" value="NZ_VIGB01000003.1"/>
</dbReference>
<proteinExistence type="predicted"/>